<dbReference type="SMART" id="SM00382">
    <property type="entry name" value="AAA"/>
    <property type="match status" value="1"/>
</dbReference>
<evidence type="ECO:0000313" key="9">
    <source>
        <dbReference type="EMBL" id="AEK62384.1"/>
    </source>
</evidence>
<dbReference type="InterPro" id="IPR052156">
    <property type="entry name" value="BCAA_Transport_ATP-bd_LivF"/>
</dbReference>
<dbReference type="KEGG" id="cfu:CFU_2557"/>
<dbReference type="AlphaFoldDB" id="G0A9C2"/>
<name>G0A9C2_COLFT</name>
<evidence type="ECO:0000313" key="10">
    <source>
        <dbReference type="Proteomes" id="UP000008392"/>
    </source>
</evidence>
<dbReference type="Pfam" id="PF00005">
    <property type="entry name" value="ABC_tran"/>
    <property type="match status" value="1"/>
</dbReference>
<evidence type="ECO:0000256" key="7">
    <source>
        <dbReference type="SAM" id="MobiDB-lite"/>
    </source>
</evidence>
<evidence type="ECO:0000256" key="2">
    <source>
        <dbReference type="ARBA" id="ARBA00022448"/>
    </source>
</evidence>
<proteinExistence type="inferred from homology"/>
<evidence type="ECO:0000256" key="1">
    <source>
        <dbReference type="ARBA" id="ARBA00005417"/>
    </source>
</evidence>
<reference evidence="9 10" key="1">
    <citation type="journal article" date="2004" name="Environ. Microbiol.">
        <title>Phylogeny-function analysis of (meta)genomic libraries: screening for expression of ribosomal RNA genes by large-insert library fluorescent in situ hybridization (LIL-FISH).</title>
        <authorList>
            <person name="Leveau J.H."/>
            <person name="Gerards S."/>
            <person name="de Boer W."/>
            <person name="van Veen J.A."/>
        </authorList>
    </citation>
    <scope>NUCLEOTIDE SEQUENCE [LARGE SCALE GENOMIC DNA]</scope>
    <source>
        <strain evidence="9 10">Ter331</strain>
    </source>
</reference>
<dbReference type="GO" id="GO:0015807">
    <property type="term" value="P:L-amino acid transport"/>
    <property type="evidence" value="ECO:0007669"/>
    <property type="project" value="TreeGrafter"/>
</dbReference>
<keyword evidence="2" id="KW-0813">Transport</keyword>
<dbReference type="InterPro" id="IPR003439">
    <property type="entry name" value="ABC_transporter-like_ATP-bd"/>
</dbReference>
<reference evidence="10" key="6">
    <citation type="submission" date="2011-05" db="EMBL/GenBank/DDBJ databases">
        <title>Complete sequence of Collimonas fungivorans Ter331.</title>
        <authorList>
            <person name="Leveau J.H."/>
        </authorList>
    </citation>
    <scope>NUCLEOTIDE SEQUENCE [LARGE SCALE GENOMIC DNA]</scope>
    <source>
        <strain evidence="10">Ter331</strain>
    </source>
</reference>
<keyword evidence="3" id="KW-0472">Membrane</keyword>
<feature type="region of interest" description="Disordered" evidence="7">
    <location>
        <begin position="1"/>
        <end position="23"/>
    </location>
</feature>
<dbReference type="InterPro" id="IPR027417">
    <property type="entry name" value="P-loop_NTPase"/>
</dbReference>
<accession>G0A9C2</accession>
<keyword evidence="3" id="KW-1003">Cell membrane</keyword>
<reference evidence="9 10" key="5">
    <citation type="journal article" date="2011" name="ISME J.">
        <title>Dual transcriptional profiling of a bacterial/fungal confrontation: Collimonas fungivorans versus Aspergillus niger.</title>
        <authorList>
            <person name="Mela F."/>
            <person name="Fritsche K."/>
            <person name="de Boer W."/>
            <person name="van Veen J.A."/>
            <person name="de Graaff L.H."/>
            <person name="van den Berg M."/>
            <person name="Leveau J.H."/>
        </authorList>
    </citation>
    <scope>NUCLEOTIDE SEQUENCE [LARGE SCALE GENOMIC DNA]</scope>
    <source>
        <strain evidence="9 10">Ter331</strain>
    </source>
</reference>
<dbReference type="GO" id="GO:0015658">
    <property type="term" value="F:branched-chain amino acid transmembrane transporter activity"/>
    <property type="evidence" value="ECO:0007669"/>
    <property type="project" value="TreeGrafter"/>
</dbReference>
<keyword evidence="6" id="KW-0029">Amino-acid transport</keyword>
<gene>
    <name evidence="9" type="ordered locus">CFU_2557</name>
</gene>
<dbReference type="GO" id="GO:0005524">
    <property type="term" value="F:ATP binding"/>
    <property type="evidence" value="ECO:0007669"/>
    <property type="project" value="UniProtKB-KW"/>
</dbReference>
<dbReference type="PANTHER" id="PTHR43820">
    <property type="entry name" value="HIGH-AFFINITY BRANCHED-CHAIN AMINO ACID TRANSPORT ATP-BINDING PROTEIN LIVF"/>
    <property type="match status" value="1"/>
</dbReference>
<evidence type="ECO:0000259" key="8">
    <source>
        <dbReference type="PROSITE" id="PS50893"/>
    </source>
</evidence>
<reference evidence="9 10" key="2">
    <citation type="journal article" date="2006" name="J. Microbiol. Methods">
        <title>Genomic flank-sequencing of plasposon insertion sites for rapid identification of functional genes.</title>
        <authorList>
            <person name="Leveau J.H."/>
            <person name="Gerards S."/>
            <person name="Fritsche K."/>
            <person name="Zondag G."/>
            <person name="van Veen J.A."/>
        </authorList>
    </citation>
    <scope>NUCLEOTIDE SEQUENCE [LARGE SCALE GENOMIC DNA]</scope>
    <source>
        <strain evidence="9 10">Ter331</strain>
    </source>
</reference>
<dbReference type="Proteomes" id="UP000008392">
    <property type="component" value="Chromosome"/>
</dbReference>
<keyword evidence="5" id="KW-0067">ATP-binding</keyword>
<dbReference type="eggNOG" id="COG0410">
    <property type="taxonomic scope" value="Bacteria"/>
</dbReference>
<evidence type="ECO:0000256" key="4">
    <source>
        <dbReference type="ARBA" id="ARBA00022741"/>
    </source>
</evidence>
<keyword evidence="10" id="KW-1185">Reference proteome</keyword>
<reference evidence="9 10" key="4">
    <citation type="journal article" date="2010" name="Environ. Microbiol.">
        <title>The bacterial genus Collimonas: mycophagy, weathering and other adaptive solutions to life in oligotrophic soil environments.</title>
        <authorList>
            <person name="Leveau J.H."/>
            <person name="Uroz S."/>
            <person name="de Boer W."/>
        </authorList>
    </citation>
    <scope>NUCLEOTIDE SEQUENCE [LARGE SCALE GENOMIC DNA]</scope>
    <source>
        <strain evidence="9 10">Ter331</strain>
    </source>
</reference>
<evidence type="ECO:0000256" key="3">
    <source>
        <dbReference type="ARBA" id="ARBA00022475"/>
    </source>
</evidence>
<dbReference type="PANTHER" id="PTHR43820:SF8">
    <property type="entry name" value="ABC TRANSPORTER SUBSTRATE-BINDING PROTEIN"/>
    <property type="match status" value="1"/>
</dbReference>
<comment type="similarity">
    <text evidence="1">Belongs to the ABC transporter superfamily.</text>
</comment>
<protein>
    <submittedName>
        <fullName evidence="9">Putative ABC transporter</fullName>
    </submittedName>
</protein>
<dbReference type="InterPro" id="IPR003593">
    <property type="entry name" value="AAA+_ATPase"/>
</dbReference>
<reference evidence="9 10" key="3">
    <citation type="journal article" date="2008" name="FEMS Microbiol. Ecol.">
        <title>Identification and characterization of genes underlying chitinolysis in Collimonas fungivorans Ter331.</title>
        <authorList>
            <person name="Fritsche K."/>
            <person name="de Boer W."/>
            <person name="Gerards S."/>
            <person name="van den Berg M."/>
            <person name="van Veen J.A."/>
            <person name="Leveau J.H."/>
        </authorList>
    </citation>
    <scope>NUCLEOTIDE SEQUENCE [LARGE SCALE GENOMIC DNA]</scope>
    <source>
        <strain evidence="9 10">Ter331</strain>
    </source>
</reference>
<organism evidence="9 10">
    <name type="scientific">Collimonas fungivorans (strain Ter331)</name>
    <dbReference type="NCBI Taxonomy" id="1005048"/>
    <lineage>
        <taxon>Bacteria</taxon>
        <taxon>Pseudomonadati</taxon>
        <taxon>Pseudomonadota</taxon>
        <taxon>Betaproteobacteria</taxon>
        <taxon>Burkholderiales</taxon>
        <taxon>Oxalobacteraceae</taxon>
        <taxon>Collimonas</taxon>
    </lineage>
</organism>
<evidence type="ECO:0000256" key="5">
    <source>
        <dbReference type="ARBA" id="ARBA00022840"/>
    </source>
</evidence>
<evidence type="ECO:0000256" key="6">
    <source>
        <dbReference type="ARBA" id="ARBA00022970"/>
    </source>
</evidence>
<keyword evidence="4" id="KW-0547">Nucleotide-binding</keyword>
<dbReference type="EMBL" id="CP002745">
    <property type="protein sequence ID" value="AEK62384.1"/>
    <property type="molecule type" value="Genomic_DNA"/>
</dbReference>
<dbReference type="HOGENOM" id="CLU_000604_1_2_4"/>
<dbReference type="SUPFAM" id="SSF52540">
    <property type="entry name" value="P-loop containing nucleoside triphosphate hydrolases"/>
    <property type="match status" value="1"/>
</dbReference>
<dbReference type="PROSITE" id="PS50893">
    <property type="entry name" value="ABC_TRANSPORTER_2"/>
    <property type="match status" value="1"/>
</dbReference>
<dbReference type="STRING" id="1005048.CFU_2557"/>
<dbReference type="CDD" id="cd03224">
    <property type="entry name" value="ABC_TM1139_LivF_branched"/>
    <property type="match status" value="1"/>
</dbReference>
<sequence length="331" mass="37219">MGRRQVGFGVRLDRRQQEPDSSAVQGFRREVCKRKRHHARLHEVVPAPAPKRAAGAFYCIAEESMGTALNINNIEVIYDHVILVLKGVSLAVPEGKIVALLGANGAGKSTTLKAISNLLSAERGDVTKGSIEYKGERVDRLTPNDLVRRGVIQVMEGRHCFGHLTVEENLLTGAYTRQVSNIQVRRDLERIYDYFPRLKERRKSQSGYTSGGEQQMTAIGRAMMAKPSMILLDEPSMGLAPQVVEEIFEIVKDLNRRENVSFLLAEQNTMVALRYADFGYILENGRVVMEGAASELASNEDVKEFYLGVSGAGRKNFRDMKFYRRRKRWLA</sequence>
<dbReference type="GO" id="GO:0016887">
    <property type="term" value="F:ATP hydrolysis activity"/>
    <property type="evidence" value="ECO:0007669"/>
    <property type="project" value="InterPro"/>
</dbReference>
<dbReference type="Gene3D" id="3.40.50.300">
    <property type="entry name" value="P-loop containing nucleotide triphosphate hydrolases"/>
    <property type="match status" value="1"/>
</dbReference>
<feature type="domain" description="ABC transporter" evidence="8">
    <location>
        <begin position="69"/>
        <end position="309"/>
    </location>
</feature>